<protein>
    <recommendedName>
        <fullName evidence="5">Disks large-associated protein 5</fullName>
    </recommendedName>
</protein>
<sequence length="480" mass="53181">MLAETFGRPEGFTFSMAVPDLPFTPISPASASIFLFPTAKSNTALTPSQRRCSTPYSLRPLRSLGKQQEQGPIPPQPILTEVEDFAMETDTSKPVETESDVKPETENKPETTENERTPVPQEEVAMETEDTAKAETDVQGEAVTGEPVERKPSESTDASPVQEKDLQYFKNLVSSETTRLLDRCSIWETIMSDNKLSEEVLGEIRSSIGKAKLLIDQRFKQFLGLVKNCEFGLGEKVTHCSDLEGFWEMIYFQVEDVDTLFKELEKLQANNWQREEKKVDKPKIIKKKKPVTKKLVGGEAAAKRIAARERLLAAKAAMQAKATRKAESEKVVFEGGFFKVESPARKATPAKTKELREDGLSRQALQNRTNIMASPASNLRSPALLKRTNIMASPASTLCSPALKKMTIMASPGSNLCSPALQSKRTKMMESPLTNLCSPIRRKTRKSSMGFGLSKAASLFTPEKDTPEKGAPVQDLISWN</sequence>
<dbReference type="KEGG" id="spu:574582"/>
<dbReference type="GeneID" id="574582"/>
<feature type="region of interest" description="Disordered" evidence="2">
    <location>
        <begin position="88"/>
        <end position="160"/>
    </location>
</feature>
<dbReference type="GO" id="GO:0023052">
    <property type="term" value="P:signaling"/>
    <property type="evidence" value="ECO:0007669"/>
    <property type="project" value="InterPro"/>
</dbReference>
<dbReference type="OMA" id="GEKVTHC"/>
<evidence type="ECO:0000256" key="1">
    <source>
        <dbReference type="ARBA" id="ARBA00008839"/>
    </source>
</evidence>
<accession>A0A7M7N259</accession>
<organism evidence="3 4">
    <name type="scientific">Strongylocentrotus purpuratus</name>
    <name type="common">Purple sea urchin</name>
    <dbReference type="NCBI Taxonomy" id="7668"/>
    <lineage>
        <taxon>Eukaryota</taxon>
        <taxon>Metazoa</taxon>
        <taxon>Echinodermata</taxon>
        <taxon>Eleutherozoa</taxon>
        <taxon>Echinozoa</taxon>
        <taxon>Echinoidea</taxon>
        <taxon>Euechinoidea</taxon>
        <taxon>Echinacea</taxon>
        <taxon>Camarodonta</taxon>
        <taxon>Echinidea</taxon>
        <taxon>Strongylocentrotidae</taxon>
        <taxon>Strongylocentrotus</taxon>
    </lineage>
</organism>
<dbReference type="RefSeq" id="XP_030829847.1">
    <property type="nucleotide sequence ID" value="XM_030973987.1"/>
</dbReference>
<proteinExistence type="inferred from homology"/>
<dbReference type="InParanoid" id="A0A7M7N259"/>
<comment type="similarity">
    <text evidence="1">Belongs to the SAPAP family.</text>
</comment>
<dbReference type="AlphaFoldDB" id="A0A7M7N259"/>
<evidence type="ECO:0000313" key="3">
    <source>
        <dbReference type="EnsemblMetazoa" id="XP_030829847"/>
    </source>
</evidence>
<name>A0A7M7N259_STRPU</name>
<dbReference type="PANTHER" id="PTHR12353:SF1">
    <property type="entry name" value="DISKS LARGE-ASSOCIATED PROTEIN 5"/>
    <property type="match status" value="1"/>
</dbReference>
<dbReference type="EnsemblMetazoa" id="XM_030973987">
    <property type="protein sequence ID" value="XP_030829847"/>
    <property type="gene ID" value="LOC574582"/>
</dbReference>
<dbReference type="PANTHER" id="PTHR12353">
    <property type="entry name" value="DISKS LARGE-ASSOCIATED PROTEIN DAP SAP90/PSD-95-ASSOCIATED PROTEIN"/>
    <property type="match status" value="1"/>
</dbReference>
<dbReference type="Pfam" id="PF03359">
    <property type="entry name" value="GKAP"/>
    <property type="match status" value="1"/>
</dbReference>
<dbReference type="InterPro" id="IPR005026">
    <property type="entry name" value="SAPAP"/>
</dbReference>
<feature type="compositionally biased region" description="Basic and acidic residues" evidence="2">
    <location>
        <begin position="90"/>
        <end position="116"/>
    </location>
</feature>
<dbReference type="OrthoDB" id="10023951at2759"/>
<feature type="region of interest" description="Disordered" evidence="2">
    <location>
        <begin position="461"/>
        <end position="480"/>
    </location>
</feature>
<keyword evidence="4" id="KW-1185">Reference proteome</keyword>
<reference evidence="3" key="2">
    <citation type="submission" date="2021-01" db="UniProtKB">
        <authorList>
            <consortium name="EnsemblMetazoa"/>
        </authorList>
    </citation>
    <scope>IDENTIFICATION</scope>
</reference>
<reference evidence="4" key="1">
    <citation type="submission" date="2015-02" db="EMBL/GenBank/DDBJ databases">
        <title>Genome sequencing for Strongylocentrotus purpuratus.</title>
        <authorList>
            <person name="Murali S."/>
            <person name="Liu Y."/>
            <person name="Vee V."/>
            <person name="English A."/>
            <person name="Wang M."/>
            <person name="Skinner E."/>
            <person name="Han Y."/>
            <person name="Muzny D.M."/>
            <person name="Worley K.C."/>
            <person name="Gibbs R.A."/>
        </authorList>
    </citation>
    <scope>NUCLEOTIDE SEQUENCE</scope>
</reference>
<evidence type="ECO:0000256" key="2">
    <source>
        <dbReference type="SAM" id="MobiDB-lite"/>
    </source>
</evidence>
<dbReference type="Proteomes" id="UP000007110">
    <property type="component" value="Unassembled WGS sequence"/>
</dbReference>
<evidence type="ECO:0008006" key="5">
    <source>
        <dbReference type="Google" id="ProtNLM"/>
    </source>
</evidence>
<evidence type="ECO:0000313" key="4">
    <source>
        <dbReference type="Proteomes" id="UP000007110"/>
    </source>
</evidence>